<reference evidence="2" key="1">
    <citation type="submission" date="2023-04" db="EMBL/GenBank/DDBJ databases">
        <title>Sphingomonas sp. MAHUQ-71 isolated from rice field.</title>
        <authorList>
            <person name="Huq M.A."/>
        </authorList>
    </citation>
    <scope>NUCLEOTIDE SEQUENCE</scope>
    <source>
        <strain evidence="2">MAHUQ-71</strain>
    </source>
</reference>
<evidence type="ECO:0000259" key="1">
    <source>
        <dbReference type="PROSITE" id="PS50075"/>
    </source>
</evidence>
<gene>
    <name evidence="2" type="ORF">QGN17_10695</name>
</gene>
<keyword evidence="3" id="KW-1185">Reference proteome</keyword>
<name>A0ABT6N371_9SPHN</name>
<sequence>MTKAEIYDNLAEVMRDVFDDDTIAISSQTTAQDIAGWDSQAHVMLIVAAEQRFGVRFRTSEFEALHNVGDFVDLILLKLERV</sequence>
<comment type="caution">
    <text evidence="2">The sequence shown here is derived from an EMBL/GenBank/DDBJ whole genome shotgun (WGS) entry which is preliminary data.</text>
</comment>
<dbReference type="InterPro" id="IPR009081">
    <property type="entry name" value="PP-bd_ACP"/>
</dbReference>
<evidence type="ECO:0000313" key="2">
    <source>
        <dbReference type="EMBL" id="MDH7639199.1"/>
    </source>
</evidence>
<protein>
    <submittedName>
        <fullName evidence="2">Acyl carrier protein</fullName>
    </submittedName>
</protein>
<dbReference type="Gene3D" id="1.10.1200.10">
    <property type="entry name" value="ACP-like"/>
    <property type="match status" value="1"/>
</dbReference>
<evidence type="ECO:0000313" key="3">
    <source>
        <dbReference type="Proteomes" id="UP001160625"/>
    </source>
</evidence>
<dbReference type="RefSeq" id="WP_281044459.1">
    <property type="nucleotide sequence ID" value="NZ_JARYGZ010000001.1"/>
</dbReference>
<dbReference type="InterPro" id="IPR036736">
    <property type="entry name" value="ACP-like_sf"/>
</dbReference>
<dbReference type="SUPFAM" id="SSF47336">
    <property type="entry name" value="ACP-like"/>
    <property type="match status" value="1"/>
</dbReference>
<dbReference type="PROSITE" id="PS50075">
    <property type="entry name" value="CARRIER"/>
    <property type="match status" value="1"/>
</dbReference>
<dbReference type="EMBL" id="JARYGZ010000001">
    <property type="protein sequence ID" value="MDH7639199.1"/>
    <property type="molecule type" value="Genomic_DNA"/>
</dbReference>
<dbReference type="Proteomes" id="UP001160625">
    <property type="component" value="Unassembled WGS sequence"/>
</dbReference>
<proteinExistence type="predicted"/>
<accession>A0ABT6N371</accession>
<organism evidence="2 3">
    <name type="scientific">Sphingomonas oryzagri</name>
    <dbReference type="NCBI Taxonomy" id="3042314"/>
    <lineage>
        <taxon>Bacteria</taxon>
        <taxon>Pseudomonadati</taxon>
        <taxon>Pseudomonadota</taxon>
        <taxon>Alphaproteobacteria</taxon>
        <taxon>Sphingomonadales</taxon>
        <taxon>Sphingomonadaceae</taxon>
        <taxon>Sphingomonas</taxon>
    </lineage>
</organism>
<feature type="domain" description="Carrier" evidence="1">
    <location>
        <begin position="1"/>
        <end position="79"/>
    </location>
</feature>
<dbReference type="Pfam" id="PF00550">
    <property type="entry name" value="PP-binding"/>
    <property type="match status" value="1"/>
</dbReference>